<accession>A0A1M5GAD4</accession>
<dbReference type="Proteomes" id="UP000184509">
    <property type="component" value="Unassembled WGS sequence"/>
</dbReference>
<dbReference type="AlphaFoldDB" id="A0A1M5GAD4"/>
<name>A0A1M5GAD4_9BACE</name>
<organism evidence="3 4">
    <name type="scientific">Bacteroides luti</name>
    <dbReference type="NCBI Taxonomy" id="1297750"/>
    <lineage>
        <taxon>Bacteria</taxon>
        <taxon>Pseudomonadati</taxon>
        <taxon>Bacteroidota</taxon>
        <taxon>Bacteroidia</taxon>
        <taxon>Bacteroidales</taxon>
        <taxon>Bacteroidaceae</taxon>
        <taxon>Bacteroides</taxon>
    </lineage>
</organism>
<evidence type="ECO:0000256" key="1">
    <source>
        <dbReference type="SAM" id="SignalP"/>
    </source>
</evidence>
<dbReference type="STRING" id="1297750.SAMN05444405_1204"/>
<sequence length="251" mass="28104">MKKIIYSIVYALCLFCFTSCEYDNYEAPAETFKGTVIDNTTGKGFQTEVGDGGVRFKMLELSWSNNPTPWYFTCKQDGQFQDTKVFEGNYNITPLGAFVPFVQTDNTGKITKDESLTIDIKGTVTHEFKVDPFLAVSWVGEPVANSNSTISTQIKIERGTTDPNFQQNCIDVYLYVNYSSPYVGNNNYDSRYSVHLSGADANNAVGKTITLTTPVLPGSRIYYVRAGARIDYSVDGSRRYNYNEPKQVKVS</sequence>
<evidence type="ECO:0000313" key="3">
    <source>
        <dbReference type="EMBL" id="SHG00705.1"/>
    </source>
</evidence>
<dbReference type="Gene3D" id="2.60.40.1120">
    <property type="entry name" value="Carboxypeptidase-like, regulatory domain"/>
    <property type="match status" value="1"/>
</dbReference>
<dbReference type="Gene3D" id="2.60.40.2060">
    <property type="match status" value="1"/>
</dbReference>
<protein>
    <recommendedName>
        <fullName evidence="2">DUF3823 domain-containing protein</fullName>
    </recommendedName>
</protein>
<gene>
    <name evidence="3" type="ORF">SAMN05444405_1204</name>
</gene>
<dbReference type="InterPro" id="IPR024278">
    <property type="entry name" value="DUF3823_N"/>
</dbReference>
<proteinExistence type="predicted"/>
<feature type="chain" id="PRO_5013132930" description="DUF3823 domain-containing protein" evidence="1">
    <location>
        <begin position="22"/>
        <end position="251"/>
    </location>
</feature>
<feature type="signal peptide" evidence="1">
    <location>
        <begin position="1"/>
        <end position="21"/>
    </location>
</feature>
<keyword evidence="1" id="KW-0732">Signal</keyword>
<dbReference type="RefSeq" id="WP_073403765.1">
    <property type="nucleotide sequence ID" value="NZ_FQTV01000020.1"/>
</dbReference>
<keyword evidence="4" id="KW-1185">Reference proteome</keyword>
<dbReference type="OrthoDB" id="642123at2"/>
<feature type="domain" description="DUF3823" evidence="2">
    <location>
        <begin position="31"/>
        <end position="130"/>
    </location>
</feature>
<dbReference type="EMBL" id="FQTV01000020">
    <property type="protein sequence ID" value="SHG00705.1"/>
    <property type="molecule type" value="Genomic_DNA"/>
</dbReference>
<dbReference type="Pfam" id="PF12866">
    <property type="entry name" value="DUF3823"/>
    <property type="match status" value="1"/>
</dbReference>
<evidence type="ECO:0000259" key="2">
    <source>
        <dbReference type="Pfam" id="PF12866"/>
    </source>
</evidence>
<evidence type="ECO:0000313" key="4">
    <source>
        <dbReference type="Proteomes" id="UP000184509"/>
    </source>
</evidence>
<reference evidence="3 4" key="1">
    <citation type="submission" date="2016-11" db="EMBL/GenBank/DDBJ databases">
        <authorList>
            <person name="Jaros S."/>
            <person name="Januszkiewicz K."/>
            <person name="Wedrychowicz H."/>
        </authorList>
    </citation>
    <scope>NUCLEOTIDE SEQUENCE [LARGE SCALE GENOMIC DNA]</scope>
    <source>
        <strain evidence="3 4">DSM 26991</strain>
    </source>
</reference>